<reference evidence="3" key="1">
    <citation type="submission" date="2017-09" db="EMBL/GenBank/DDBJ databases">
        <title>Depth-based differentiation of microbial function through sediment-hosted aquifers and enrichment of novel symbionts in the deep terrestrial subsurface.</title>
        <authorList>
            <person name="Probst A.J."/>
            <person name="Ladd B."/>
            <person name="Jarett J.K."/>
            <person name="Geller-Mcgrath D.E."/>
            <person name="Sieber C.M.K."/>
            <person name="Emerson J.B."/>
            <person name="Anantharaman K."/>
            <person name="Thomas B.C."/>
            <person name="Malmstrom R."/>
            <person name="Stieglmeier M."/>
            <person name="Klingl A."/>
            <person name="Woyke T."/>
            <person name="Ryan C.M."/>
            <person name="Banfield J.F."/>
        </authorList>
    </citation>
    <scope>NUCLEOTIDE SEQUENCE [LARGE SCALE GENOMIC DNA]</scope>
</reference>
<keyword evidence="1" id="KW-0812">Transmembrane</keyword>
<comment type="caution">
    <text evidence="2">The sequence shown here is derived from an EMBL/GenBank/DDBJ whole genome shotgun (WGS) entry which is preliminary data.</text>
</comment>
<accession>A0A2M7XBZ1</accession>
<proteinExistence type="predicted"/>
<evidence type="ECO:0008006" key="4">
    <source>
        <dbReference type="Google" id="ProtNLM"/>
    </source>
</evidence>
<organism evidence="2 3">
    <name type="scientific">Candidatus Uhrbacteria bacterium CG_4_9_14_3_um_filter_50_9</name>
    <dbReference type="NCBI Taxonomy" id="1975035"/>
    <lineage>
        <taxon>Bacteria</taxon>
        <taxon>Candidatus Uhriibacteriota</taxon>
    </lineage>
</organism>
<sequence>MAVHINNPQKINVCGNLGPATWVKNEGLSGRLGHQSRVMLVLFIALIDAVAYLIVSVTRVDALKVIDSSIFFPIYKVAASTLTIPVGVLFFSDVLSGKETLGIFVG</sequence>
<evidence type="ECO:0000313" key="3">
    <source>
        <dbReference type="Proteomes" id="UP000229385"/>
    </source>
</evidence>
<name>A0A2M7XBZ1_9BACT</name>
<feature type="transmembrane region" description="Helical" evidence="1">
    <location>
        <begin position="38"/>
        <end position="58"/>
    </location>
</feature>
<keyword evidence="1" id="KW-0472">Membrane</keyword>
<evidence type="ECO:0000256" key="1">
    <source>
        <dbReference type="SAM" id="Phobius"/>
    </source>
</evidence>
<keyword evidence="1" id="KW-1133">Transmembrane helix</keyword>
<feature type="transmembrane region" description="Helical" evidence="1">
    <location>
        <begin position="70"/>
        <end position="91"/>
    </location>
</feature>
<dbReference type="EMBL" id="PFWU01000042">
    <property type="protein sequence ID" value="PJA45374.1"/>
    <property type="molecule type" value="Genomic_DNA"/>
</dbReference>
<gene>
    <name evidence="2" type="ORF">CO174_03565</name>
</gene>
<protein>
    <recommendedName>
        <fullName evidence="4">EamA domain-containing protein</fullName>
    </recommendedName>
</protein>
<evidence type="ECO:0000313" key="2">
    <source>
        <dbReference type="EMBL" id="PJA45374.1"/>
    </source>
</evidence>
<dbReference type="Proteomes" id="UP000229385">
    <property type="component" value="Unassembled WGS sequence"/>
</dbReference>
<dbReference type="AlphaFoldDB" id="A0A2M7XBZ1"/>